<reference evidence="1 2" key="1">
    <citation type="journal article" date="2001" name="J. Virol.">
        <title>Genome sequence of a baculovirus pathogenic for Culex nigripalpus.</title>
        <authorList>
            <person name="Afonso C.L."/>
            <person name="Tulman E.R."/>
            <person name="Lu Z."/>
            <person name="Balinsky C.A."/>
            <person name="Moser B.A."/>
            <person name="Becnel J.J."/>
            <person name="Rock D.L."/>
            <person name="Kutish G.F."/>
        </authorList>
    </citation>
    <scope>NUCLEOTIDE SEQUENCE [LARGE SCALE GENOMIC DNA]</scope>
    <source>
        <strain evidence="2">Isolate Florida/1997</strain>
    </source>
</reference>
<dbReference type="GeneID" id="921936"/>
<accession>Q919L5</accession>
<keyword evidence="2" id="KW-1185">Reference proteome</keyword>
<evidence type="ECO:0000313" key="2">
    <source>
        <dbReference type="Proteomes" id="UP000006635"/>
    </source>
</evidence>
<organism evidence="1 2">
    <name type="scientific">Culex nigripalpus nucleopolyhedrovirus (isolate Florida/1997)</name>
    <name type="common">CuniNPV</name>
    <dbReference type="NCBI Taxonomy" id="645993"/>
    <lineage>
        <taxon>Viruses</taxon>
        <taxon>Viruses incertae sedis</taxon>
        <taxon>Naldaviricetes</taxon>
        <taxon>Lefavirales</taxon>
        <taxon>Baculoviridae</taxon>
        <taxon>Deltabaculovirus</taxon>
    </lineage>
</organism>
<organismHost>
    <name type="scientific">Culex nigripalpus</name>
    <dbReference type="NCBI Taxonomy" id="42429"/>
</organismHost>
<protein>
    <submittedName>
        <fullName evidence="1">Uncharacterized protein</fullName>
    </submittedName>
</protein>
<dbReference type="KEGG" id="vg:921936"/>
<evidence type="ECO:0000313" key="1">
    <source>
        <dbReference type="EMBL" id="AAK94139.1"/>
    </source>
</evidence>
<proteinExistence type="predicted"/>
<gene>
    <name evidence="1" type="primary">CUN061</name>
</gene>
<dbReference type="Proteomes" id="UP000006635">
    <property type="component" value="Segment"/>
</dbReference>
<dbReference type="RefSeq" id="NP_203365.1">
    <property type="nucleotide sequence ID" value="NC_003084.1"/>
</dbReference>
<sequence length="147" mass="17012">MFIEVIFFFFIYIYIYSKAAQLGGRPVEMYTITLTLADATTGLTRFVRTYDRASGHIDLPEADGLRMEIFAQAPPNHALDINGEVYKFEADFHQVVELGSDVTKFYAYYHHGCSRSTVILRTIQPEKVEFIFYPQRKRKPVCNKPQV</sequence>
<dbReference type="EMBL" id="AF403738">
    <property type="protein sequence ID" value="AAK94139.1"/>
    <property type="molecule type" value="Genomic_DNA"/>
</dbReference>
<name>Q919L5_NPVCO</name>